<dbReference type="AlphaFoldDB" id="A0A949TY29"/>
<protein>
    <submittedName>
        <fullName evidence="1">DUF3795 domain-containing protein</fullName>
    </submittedName>
</protein>
<gene>
    <name evidence="1" type="ORF">I6U48_17550</name>
</gene>
<dbReference type="Proteomes" id="UP000694308">
    <property type="component" value="Unassembled WGS sequence"/>
</dbReference>
<dbReference type="EMBL" id="JAEEGC010000095">
    <property type="protein sequence ID" value="MBV7274703.1"/>
    <property type="molecule type" value="Genomic_DNA"/>
</dbReference>
<dbReference type="InterPro" id="IPR024227">
    <property type="entry name" value="DUF3795"/>
</dbReference>
<sequence>MIESRCGIICSECKYKEQMNCKGCVHISKPFWGEQCPVKFCCEDKELSHCGQCSSFPCDLLKQFAYDKEQGDKGKRIEQCKKWAFES</sequence>
<name>A0A949TY29_9CLOT</name>
<proteinExistence type="predicted"/>
<accession>A0A949TY29</accession>
<comment type="caution">
    <text evidence="1">The sequence shown here is derived from an EMBL/GenBank/DDBJ whole genome shotgun (WGS) entry which is preliminary data.</text>
</comment>
<evidence type="ECO:0000313" key="1">
    <source>
        <dbReference type="EMBL" id="MBV7274703.1"/>
    </source>
</evidence>
<dbReference type="RefSeq" id="WP_218321764.1">
    <property type="nucleotide sequence ID" value="NZ_JAEEGC010000095.1"/>
</dbReference>
<dbReference type="Pfam" id="PF12675">
    <property type="entry name" value="DUF3795"/>
    <property type="match status" value="1"/>
</dbReference>
<organism evidence="1 2">
    <name type="scientific">Clostridium thailandense</name>
    <dbReference type="NCBI Taxonomy" id="2794346"/>
    <lineage>
        <taxon>Bacteria</taxon>
        <taxon>Bacillati</taxon>
        <taxon>Bacillota</taxon>
        <taxon>Clostridia</taxon>
        <taxon>Eubacteriales</taxon>
        <taxon>Clostridiaceae</taxon>
        <taxon>Clostridium</taxon>
    </lineage>
</organism>
<reference evidence="1" key="1">
    <citation type="submission" date="2020-12" db="EMBL/GenBank/DDBJ databases">
        <title>Clostridium thailandense sp. nov., a novel acetogenic bacterium isolated from peat land soil in Thailand.</title>
        <authorList>
            <person name="Chaikitkaew S."/>
            <person name="Birkeland N.K."/>
        </authorList>
    </citation>
    <scope>NUCLEOTIDE SEQUENCE</scope>
    <source>
        <strain evidence="1">PL3</strain>
    </source>
</reference>
<evidence type="ECO:0000313" key="2">
    <source>
        <dbReference type="Proteomes" id="UP000694308"/>
    </source>
</evidence>
<keyword evidence="2" id="KW-1185">Reference proteome</keyword>